<dbReference type="Pfam" id="PF02906">
    <property type="entry name" value="Fe_hyd_lg_C"/>
    <property type="match status" value="1"/>
</dbReference>
<dbReference type="Pfam" id="PF13510">
    <property type="entry name" value="Fer2_4"/>
    <property type="match status" value="1"/>
</dbReference>
<evidence type="ECO:0000259" key="6">
    <source>
        <dbReference type="PROSITE" id="PS51085"/>
    </source>
</evidence>
<dbReference type="InterPro" id="IPR017900">
    <property type="entry name" value="4Fe4S_Fe_S_CS"/>
</dbReference>
<feature type="domain" description="4Fe-4S His(Cys)3-ligated-type" evidence="8">
    <location>
        <begin position="80"/>
        <end position="119"/>
    </location>
</feature>
<evidence type="ECO:0000256" key="5">
    <source>
        <dbReference type="ARBA" id="ARBA00023014"/>
    </source>
</evidence>
<evidence type="ECO:0000256" key="2">
    <source>
        <dbReference type="ARBA" id="ARBA00022723"/>
    </source>
</evidence>
<dbReference type="SUPFAM" id="SSF53920">
    <property type="entry name" value="Fe-only hydrogenase"/>
    <property type="match status" value="1"/>
</dbReference>
<dbReference type="FunFam" id="3.30.70.20:FF:000035">
    <property type="entry name" value="Iron hydrogenase 1"/>
    <property type="match status" value="1"/>
</dbReference>
<sequence>MEKEQFVTIEGKRVPIEGEKNLLELIRKAHFNIMTFCYHPELAAYGACRLCLVEVEGMGIVASCTVKPRDGMKVRVNSDEIRHLRRINLELLLSSGNHDCTLCSKSNNCKLQKLAKDMDVTEIRFKSKKLDSHKDATSPALVRDHSKCILCGNCVRICNEVQGIGAIDFAFRGFRSKIATAFNKELGQSHECVSCGQCARVCPTGALMPNSSEIEHVFEAINNPKKKVAVHIAPAVRVGLGEMFGLPQGQNVDGKIAAALRMLGFDYVYDTAFAADLTIVEEATEFLERFKKGTNLPQFTSCCPAWINYVEKFAPEFIPNLSTARSPMQMMGPILKADYEDKGGKREDLVVVAVMPCSAKKTEAKRDEFYVNDNPDTDYVVTTVGLARMIKEAGIDFVNLENEWFDMPFGTKTGAGVIFGASGGVMEAALRYALAELDPANARSVKFSSLREGKVFKEKTVEVGDIKIRTAVVSGLKNARKLLDDIKAGKDHYDFIEVMSCQGGCVAGAGQPQFDGWAPRQKRAEGLYQEDTELAYKSQDNSGVQALYGRILDKVGGPLAHKLLHTHYFDRKDRTGQKR</sequence>
<dbReference type="CDD" id="cd00207">
    <property type="entry name" value="fer2"/>
    <property type="match status" value="1"/>
</dbReference>
<dbReference type="EMBL" id="NFJD01000001">
    <property type="protein sequence ID" value="OUO57462.1"/>
    <property type="molecule type" value="Genomic_DNA"/>
</dbReference>
<dbReference type="PROSITE" id="PS00198">
    <property type="entry name" value="4FE4S_FER_1"/>
    <property type="match status" value="1"/>
</dbReference>
<dbReference type="InterPro" id="IPR001041">
    <property type="entry name" value="2Fe-2S_ferredoxin-type"/>
</dbReference>
<keyword evidence="4" id="KW-0408">Iron</keyword>
<dbReference type="OrthoDB" id="9805142at2"/>
<dbReference type="GO" id="GO:0008901">
    <property type="term" value="F:ferredoxin hydrogenase activity"/>
    <property type="evidence" value="ECO:0007669"/>
    <property type="project" value="InterPro"/>
</dbReference>
<dbReference type="InterPro" id="IPR036991">
    <property type="entry name" value="Fe_hydrogenase_ssu_sf"/>
</dbReference>
<dbReference type="PANTHER" id="PTHR11615">
    <property type="entry name" value="NITRATE, FORMATE, IRON DEHYDROGENASE"/>
    <property type="match status" value="1"/>
</dbReference>
<keyword evidence="2" id="KW-0479">Metal-binding</keyword>
<dbReference type="SMART" id="SM00902">
    <property type="entry name" value="Fe_hyd_SSU"/>
    <property type="match status" value="1"/>
</dbReference>
<dbReference type="NCBIfam" id="TIGR02512">
    <property type="entry name" value="FeFe_hydrog_A"/>
    <property type="match status" value="1"/>
</dbReference>
<dbReference type="GO" id="GO:0051539">
    <property type="term" value="F:4 iron, 4 sulfur cluster binding"/>
    <property type="evidence" value="ECO:0007669"/>
    <property type="project" value="UniProtKB-KW"/>
</dbReference>
<dbReference type="RefSeq" id="WP_087286825.1">
    <property type="nucleotide sequence ID" value="NZ_NFJD01000001.1"/>
</dbReference>
<reference evidence="10" key="1">
    <citation type="submission" date="2017-04" db="EMBL/GenBank/DDBJ databases">
        <title>Function of individual gut microbiota members based on whole genome sequencing of pure cultures obtained from chicken caecum.</title>
        <authorList>
            <person name="Medvecky M."/>
            <person name="Cejkova D."/>
            <person name="Polansky O."/>
            <person name="Karasova D."/>
            <person name="Kubasova T."/>
            <person name="Cizek A."/>
            <person name="Rychlik I."/>
        </authorList>
    </citation>
    <scope>NUCLEOTIDE SEQUENCE [LARGE SCALE GENOMIC DNA]</scope>
    <source>
        <strain evidence="10">An273</strain>
    </source>
</reference>
<accession>A0A1Y4DFP2</accession>
<name>A0A1Y4DFP2_9BACT</name>
<evidence type="ECO:0000256" key="1">
    <source>
        <dbReference type="ARBA" id="ARBA00022485"/>
    </source>
</evidence>
<dbReference type="Gene3D" id="3.40.950.10">
    <property type="entry name" value="Fe-only Hydrogenase (Larger Subunit), Chain L, domain 3"/>
    <property type="match status" value="1"/>
</dbReference>
<keyword evidence="3" id="KW-0677">Repeat</keyword>
<feature type="domain" description="4Fe-4S ferredoxin-type" evidence="7">
    <location>
        <begin position="139"/>
        <end position="169"/>
    </location>
</feature>
<dbReference type="InterPro" id="IPR050340">
    <property type="entry name" value="Cytosolic_Fe-S_CAF"/>
</dbReference>
<evidence type="ECO:0000259" key="7">
    <source>
        <dbReference type="PROSITE" id="PS51379"/>
    </source>
</evidence>
<proteinExistence type="predicted"/>
<dbReference type="Gene3D" id="3.40.50.1780">
    <property type="match status" value="1"/>
</dbReference>
<evidence type="ECO:0000313" key="9">
    <source>
        <dbReference type="EMBL" id="OUO57462.1"/>
    </source>
</evidence>
<dbReference type="SUPFAM" id="SSF54292">
    <property type="entry name" value="2Fe-2S ferredoxin-like"/>
    <property type="match status" value="1"/>
</dbReference>
<dbReference type="InterPro" id="IPR019574">
    <property type="entry name" value="NADH_UbQ_OxRdtase_Gsu_4Fe4S-bd"/>
</dbReference>
<evidence type="ECO:0000259" key="8">
    <source>
        <dbReference type="PROSITE" id="PS51839"/>
    </source>
</evidence>
<organism evidence="9 10">
    <name type="scientific">Candidatus Avelusimicrobium gallicola</name>
    <dbReference type="NCBI Taxonomy" id="2562704"/>
    <lineage>
        <taxon>Bacteria</taxon>
        <taxon>Pseudomonadati</taxon>
        <taxon>Elusimicrobiota</taxon>
        <taxon>Elusimicrobia</taxon>
        <taxon>Elusimicrobiales</taxon>
        <taxon>Elusimicrobiaceae</taxon>
        <taxon>Candidatus Avelusimicrobium</taxon>
    </lineage>
</organism>
<dbReference type="InterPro" id="IPR009016">
    <property type="entry name" value="Fe_hydrogenase"/>
</dbReference>
<keyword evidence="5" id="KW-0411">Iron-sulfur</keyword>
<protein>
    <recommendedName>
        <fullName evidence="11">Ferredoxin</fullName>
    </recommendedName>
</protein>
<dbReference type="AlphaFoldDB" id="A0A1Y4DFP2"/>
<comment type="caution">
    <text evidence="9">The sequence shown here is derived from an EMBL/GenBank/DDBJ whole genome shotgun (WGS) entry which is preliminary data.</text>
</comment>
<dbReference type="GO" id="GO:0005506">
    <property type="term" value="F:iron ion binding"/>
    <property type="evidence" value="ECO:0007669"/>
    <property type="project" value="InterPro"/>
</dbReference>
<dbReference type="SUPFAM" id="SSF54862">
    <property type="entry name" value="4Fe-4S ferredoxins"/>
    <property type="match status" value="1"/>
</dbReference>
<dbReference type="InterPro" id="IPR004108">
    <property type="entry name" value="Fe_hydrogenase_lsu_C"/>
</dbReference>
<dbReference type="Proteomes" id="UP000196368">
    <property type="component" value="Unassembled WGS sequence"/>
</dbReference>
<dbReference type="InterPro" id="IPR017896">
    <property type="entry name" value="4Fe4S_Fe-S-bd"/>
</dbReference>
<dbReference type="PROSITE" id="PS51085">
    <property type="entry name" value="2FE2S_FER_2"/>
    <property type="match status" value="1"/>
</dbReference>
<keyword evidence="10" id="KW-1185">Reference proteome</keyword>
<evidence type="ECO:0000256" key="3">
    <source>
        <dbReference type="ARBA" id="ARBA00022737"/>
    </source>
</evidence>
<feature type="domain" description="2Fe-2S ferredoxin-type" evidence="6">
    <location>
        <begin position="1"/>
        <end position="80"/>
    </location>
</feature>
<keyword evidence="1" id="KW-0004">4Fe-4S</keyword>
<evidence type="ECO:0000313" key="10">
    <source>
        <dbReference type="Proteomes" id="UP000196368"/>
    </source>
</evidence>
<feature type="domain" description="4Fe-4S ferredoxin-type" evidence="7">
    <location>
        <begin position="182"/>
        <end position="212"/>
    </location>
</feature>
<dbReference type="Pfam" id="PF02256">
    <property type="entry name" value="Fe_hyd_SSU"/>
    <property type="match status" value="1"/>
</dbReference>
<dbReference type="InterPro" id="IPR036010">
    <property type="entry name" value="2Fe-2S_ferredoxin-like_sf"/>
</dbReference>
<evidence type="ECO:0008006" key="11">
    <source>
        <dbReference type="Google" id="ProtNLM"/>
    </source>
</evidence>
<dbReference type="SMART" id="SM00929">
    <property type="entry name" value="NADH-G_4Fe-4S_3"/>
    <property type="match status" value="1"/>
</dbReference>
<dbReference type="Gene3D" id="3.30.70.20">
    <property type="match status" value="1"/>
</dbReference>
<dbReference type="Pfam" id="PF12838">
    <property type="entry name" value="Fer4_7"/>
    <property type="match status" value="1"/>
</dbReference>
<dbReference type="Pfam" id="PF10588">
    <property type="entry name" value="NADH-G_4Fe-4S_3"/>
    <property type="match status" value="1"/>
</dbReference>
<evidence type="ECO:0000256" key="4">
    <source>
        <dbReference type="ARBA" id="ARBA00023004"/>
    </source>
</evidence>
<dbReference type="Gene3D" id="3.10.20.740">
    <property type="match status" value="1"/>
</dbReference>
<dbReference type="InterPro" id="IPR013352">
    <property type="entry name" value="Fe_hydrogenase_subset"/>
</dbReference>
<gene>
    <name evidence="9" type="ORF">B5F75_01430</name>
</gene>
<dbReference type="InterPro" id="IPR003149">
    <property type="entry name" value="Fe_hydrogenase_ssu"/>
</dbReference>
<dbReference type="PROSITE" id="PS51379">
    <property type="entry name" value="4FE4S_FER_2"/>
    <property type="match status" value="2"/>
</dbReference>
<dbReference type="PROSITE" id="PS51839">
    <property type="entry name" value="4FE4S_HC3"/>
    <property type="match status" value="1"/>
</dbReference>
<dbReference type="Gene3D" id="4.10.260.20">
    <property type="entry name" value="Iron hydrogenase, small subunit"/>
    <property type="match status" value="1"/>
</dbReference>